<reference evidence="3" key="1">
    <citation type="submission" date="2016-10" db="EMBL/GenBank/DDBJ databases">
        <authorList>
            <person name="Wegmann U."/>
        </authorList>
    </citation>
    <scope>NUCLEOTIDE SEQUENCE [LARGE SCALE GENOMIC DNA]</scope>
</reference>
<dbReference type="Proteomes" id="UP000186323">
    <property type="component" value="Chromosome I"/>
</dbReference>
<feature type="region of interest" description="Disordered" evidence="1">
    <location>
        <begin position="16"/>
        <end position="42"/>
    </location>
</feature>
<protein>
    <submittedName>
        <fullName evidence="2">Uncharacterized protein</fullName>
    </submittedName>
</protein>
<evidence type="ECO:0000313" key="2">
    <source>
        <dbReference type="EMBL" id="SFV72362.1"/>
    </source>
</evidence>
<gene>
    <name evidence="2" type="ORF">DESPIGER_0472</name>
</gene>
<dbReference type="KEGG" id="dpg:DESPIGER_0472"/>
<feature type="compositionally biased region" description="Basic and acidic residues" evidence="1">
    <location>
        <begin position="16"/>
        <end position="25"/>
    </location>
</feature>
<keyword evidence="3" id="KW-1185">Reference proteome</keyword>
<evidence type="ECO:0000313" key="3">
    <source>
        <dbReference type="Proteomes" id="UP000186323"/>
    </source>
</evidence>
<evidence type="ECO:0000256" key="1">
    <source>
        <dbReference type="SAM" id="MobiDB-lite"/>
    </source>
</evidence>
<sequence length="42" mass="4618">MGVRLLTACVARLARGERPRARPQDQRVATFEPAVGKNKLGQ</sequence>
<dbReference type="AlphaFoldDB" id="A0A1K1LCE1"/>
<organism evidence="2 3">
    <name type="scientific">Desulfovibrio piger</name>
    <dbReference type="NCBI Taxonomy" id="901"/>
    <lineage>
        <taxon>Bacteria</taxon>
        <taxon>Pseudomonadati</taxon>
        <taxon>Thermodesulfobacteriota</taxon>
        <taxon>Desulfovibrionia</taxon>
        <taxon>Desulfovibrionales</taxon>
        <taxon>Desulfovibrionaceae</taxon>
        <taxon>Desulfovibrio</taxon>
    </lineage>
</organism>
<name>A0A1K1LCE1_9BACT</name>
<dbReference type="EMBL" id="LT630450">
    <property type="protein sequence ID" value="SFV72362.1"/>
    <property type="molecule type" value="Genomic_DNA"/>
</dbReference>
<proteinExistence type="predicted"/>
<accession>A0A1K1LCE1</accession>